<evidence type="ECO:0000313" key="3">
    <source>
        <dbReference type="Proteomes" id="UP000234456"/>
    </source>
</evidence>
<sequence>MSQFPTVDPKLLRHNPWNTNVVSPDNEAKLDESVERLGMFKPIIVRELPDGTLEILGGAHRRDAAIRKKLASVPIMNLGRISDQRAKEISLVDNGRYGADDTLRLAELLDGLGNPDELSKFMPYTDADFASIFSSVSIALDELDIPDDDEPATHLPTEKKVQTHQIMRFKVPVEDVGRVTDVIERIMKTQRFTEEDSLTNAGNALVHLCTRGA</sequence>
<dbReference type="PANTHER" id="PTHR33375">
    <property type="entry name" value="CHROMOSOME-PARTITIONING PROTEIN PARB-RELATED"/>
    <property type="match status" value="1"/>
</dbReference>
<dbReference type="Proteomes" id="UP000234456">
    <property type="component" value="Unassembled WGS sequence"/>
</dbReference>
<dbReference type="AlphaFoldDB" id="A0A2N4TXX4"/>
<gene>
    <name evidence="2" type="ORF">C0Q88_07650</name>
</gene>
<feature type="domain" description="ParB-like N-terminal" evidence="1">
    <location>
        <begin position="5"/>
        <end position="95"/>
    </location>
</feature>
<dbReference type="SMART" id="SM00470">
    <property type="entry name" value="ParB"/>
    <property type="match status" value="1"/>
</dbReference>
<dbReference type="RefSeq" id="WP_102064956.1">
    <property type="nucleotide sequence ID" value="NZ_PKQE01000001.1"/>
</dbReference>
<protein>
    <submittedName>
        <fullName evidence="2">Chromosome partitioning protein ParB</fullName>
    </submittedName>
</protein>
<dbReference type="Gene3D" id="3.90.1530.10">
    <property type="entry name" value="Conserved hypothetical protein from pyrococcus furiosus pfu- 392566-001, ParB domain"/>
    <property type="match status" value="1"/>
</dbReference>
<comment type="caution">
    <text evidence="2">The sequence shown here is derived from an EMBL/GenBank/DDBJ whole genome shotgun (WGS) entry which is preliminary data.</text>
</comment>
<evidence type="ECO:0000259" key="1">
    <source>
        <dbReference type="SMART" id="SM00470"/>
    </source>
</evidence>
<reference evidence="2 3" key="1">
    <citation type="submission" date="2017-12" db="EMBL/GenBank/DDBJ databases">
        <title>Draft genome sequence of Ralstonia pickettii 52.</title>
        <authorList>
            <person name="Zheng B."/>
        </authorList>
    </citation>
    <scope>NUCLEOTIDE SEQUENCE [LARGE SCALE GENOMIC DNA]</scope>
    <source>
        <strain evidence="2 3">52</strain>
    </source>
</reference>
<dbReference type="InterPro" id="IPR036086">
    <property type="entry name" value="ParB/Sulfiredoxin_sf"/>
</dbReference>
<evidence type="ECO:0000313" key="2">
    <source>
        <dbReference type="EMBL" id="PLC44545.1"/>
    </source>
</evidence>
<dbReference type="CDD" id="cd16387">
    <property type="entry name" value="ParB_N_Srx"/>
    <property type="match status" value="1"/>
</dbReference>
<accession>A0A2N4TXX4</accession>
<dbReference type="OrthoDB" id="9802051at2"/>
<dbReference type="GO" id="GO:0005694">
    <property type="term" value="C:chromosome"/>
    <property type="evidence" value="ECO:0007669"/>
    <property type="project" value="TreeGrafter"/>
</dbReference>
<dbReference type="GO" id="GO:0007059">
    <property type="term" value="P:chromosome segregation"/>
    <property type="evidence" value="ECO:0007669"/>
    <property type="project" value="TreeGrafter"/>
</dbReference>
<dbReference type="Pfam" id="PF02195">
    <property type="entry name" value="ParB_N"/>
    <property type="match status" value="1"/>
</dbReference>
<name>A0A2N4TXX4_RALPI</name>
<dbReference type="PANTHER" id="PTHR33375:SF1">
    <property type="entry name" value="CHROMOSOME-PARTITIONING PROTEIN PARB-RELATED"/>
    <property type="match status" value="1"/>
</dbReference>
<proteinExistence type="predicted"/>
<dbReference type="GO" id="GO:0045881">
    <property type="term" value="P:positive regulation of sporulation resulting in formation of a cellular spore"/>
    <property type="evidence" value="ECO:0007669"/>
    <property type="project" value="TreeGrafter"/>
</dbReference>
<dbReference type="InterPro" id="IPR003115">
    <property type="entry name" value="ParB_N"/>
</dbReference>
<dbReference type="SUPFAM" id="SSF110849">
    <property type="entry name" value="ParB/Sulfiredoxin"/>
    <property type="match status" value="1"/>
</dbReference>
<dbReference type="EMBL" id="PKQE01000001">
    <property type="protein sequence ID" value="PLC44545.1"/>
    <property type="molecule type" value="Genomic_DNA"/>
</dbReference>
<dbReference type="InterPro" id="IPR050336">
    <property type="entry name" value="Chromosome_partition/occlusion"/>
</dbReference>
<organism evidence="2 3">
    <name type="scientific">Ralstonia pickettii</name>
    <name type="common">Burkholderia pickettii</name>
    <dbReference type="NCBI Taxonomy" id="329"/>
    <lineage>
        <taxon>Bacteria</taxon>
        <taxon>Pseudomonadati</taxon>
        <taxon>Pseudomonadota</taxon>
        <taxon>Betaproteobacteria</taxon>
        <taxon>Burkholderiales</taxon>
        <taxon>Burkholderiaceae</taxon>
        <taxon>Ralstonia</taxon>
    </lineage>
</organism>